<evidence type="ECO:0000313" key="1">
    <source>
        <dbReference type="EMBL" id="MBX14647.1"/>
    </source>
</evidence>
<organism evidence="1">
    <name type="scientific">Rhizophora mucronata</name>
    <name type="common">Asiatic mangrove</name>
    <dbReference type="NCBI Taxonomy" id="61149"/>
    <lineage>
        <taxon>Eukaryota</taxon>
        <taxon>Viridiplantae</taxon>
        <taxon>Streptophyta</taxon>
        <taxon>Embryophyta</taxon>
        <taxon>Tracheophyta</taxon>
        <taxon>Spermatophyta</taxon>
        <taxon>Magnoliopsida</taxon>
        <taxon>eudicotyledons</taxon>
        <taxon>Gunneridae</taxon>
        <taxon>Pentapetalae</taxon>
        <taxon>rosids</taxon>
        <taxon>fabids</taxon>
        <taxon>Malpighiales</taxon>
        <taxon>Rhizophoraceae</taxon>
        <taxon>Rhizophora</taxon>
    </lineage>
</organism>
<accession>A0A2P2L9K5</accession>
<name>A0A2P2L9K5_RHIMU</name>
<dbReference type="EMBL" id="GGEC01034163">
    <property type="protein sequence ID" value="MBX14647.1"/>
    <property type="molecule type" value="Transcribed_RNA"/>
</dbReference>
<dbReference type="AlphaFoldDB" id="A0A2P2L9K5"/>
<protein>
    <submittedName>
        <fullName evidence="1">Uncharacterized protein</fullName>
    </submittedName>
</protein>
<sequence>MHNITGIYYILFSSLNLLCNKKNFGLGYHSLSLSL</sequence>
<reference evidence="1" key="1">
    <citation type="submission" date="2018-02" db="EMBL/GenBank/DDBJ databases">
        <title>Rhizophora mucronata_Transcriptome.</title>
        <authorList>
            <person name="Meera S.P."/>
            <person name="Sreeshan A."/>
            <person name="Augustine A."/>
        </authorList>
    </citation>
    <scope>NUCLEOTIDE SEQUENCE</scope>
    <source>
        <tissue evidence="1">Leaf</tissue>
    </source>
</reference>
<proteinExistence type="predicted"/>